<protein>
    <submittedName>
        <fullName evidence="2">Uncharacterized protein</fullName>
    </submittedName>
</protein>
<dbReference type="EMBL" id="FPHZ01000227">
    <property type="protein sequence ID" value="SFV89403.1"/>
    <property type="molecule type" value="Genomic_DNA"/>
</dbReference>
<name>A0A1W1E631_9ZZZZ</name>
<accession>A0A1W1E631</accession>
<organism evidence="2">
    <name type="scientific">hydrothermal vent metagenome</name>
    <dbReference type="NCBI Taxonomy" id="652676"/>
    <lineage>
        <taxon>unclassified sequences</taxon>
        <taxon>metagenomes</taxon>
        <taxon>ecological metagenomes</taxon>
    </lineage>
</organism>
<gene>
    <name evidence="1" type="ORF">MNB_SUP05-SYMBIONT-4-80</name>
    <name evidence="2" type="ORF">MNB_SUP05-SYMBIONT-5-782</name>
</gene>
<dbReference type="EMBL" id="FPHY01000045">
    <property type="protein sequence ID" value="SFV85758.1"/>
    <property type="molecule type" value="Genomic_DNA"/>
</dbReference>
<dbReference type="AlphaFoldDB" id="A0A1W1E631"/>
<evidence type="ECO:0000313" key="2">
    <source>
        <dbReference type="EMBL" id="SFV89403.1"/>
    </source>
</evidence>
<evidence type="ECO:0000313" key="1">
    <source>
        <dbReference type="EMBL" id="SFV85758.1"/>
    </source>
</evidence>
<proteinExistence type="predicted"/>
<reference evidence="2" key="1">
    <citation type="submission" date="2016-10" db="EMBL/GenBank/DDBJ databases">
        <authorList>
            <person name="de Groot N.N."/>
        </authorList>
    </citation>
    <scope>NUCLEOTIDE SEQUENCE</scope>
</reference>
<sequence length="38" mass="4582">MIIHIYAKVSNMRLSEDIKLISHLIPNKHSYKFVLYKH</sequence>